<evidence type="ECO:0000313" key="2">
    <source>
        <dbReference type="EMBL" id="WAR11731.1"/>
    </source>
</evidence>
<evidence type="ECO:0000313" key="4">
    <source>
        <dbReference type="Proteomes" id="UP001164746"/>
    </source>
</evidence>
<feature type="compositionally biased region" description="Basic residues" evidence="1">
    <location>
        <begin position="12"/>
        <end position="37"/>
    </location>
</feature>
<feature type="non-terminal residue" evidence="2">
    <location>
        <position position="1"/>
    </location>
</feature>
<dbReference type="Pfam" id="PF15679">
    <property type="entry name" value="DUF4665"/>
    <property type="match status" value="1"/>
</dbReference>
<dbReference type="InterPro" id="IPR031389">
    <property type="entry name" value="RBIS"/>
</dbReference>
<protein>
    <submittedName>
        <fullName evidence="2">Uncharacterized protein</fullName>
    </submittedName>
</protein>
<feature type="compositionally biased region" description="Low complexity" evidence="1">
    <location>
        <begin position="84"/>
        <end position="99"/>
    </location>
</feature>
<evidence type="ECO:0000256" key="1">
    <source>
        <dbReference type="SAM" id="MobiDB-lite"/>
    </source>
</evidence>
<accession>A0ABY7ESE6</accession>
<keyword evidence="4" id="KW-1185">Reference proteome</keyword>
<dbReference type="Proteomes" id="UP001164746">
    <property type="component" value="Chromosome 8"/>
</dbReference>
<name>A0ABY7ESE6_MYAAR</name>
<dbReference type="EMBL" id="CP111019">
    <property type="protein sequence ID" value="WAR11856.1"/>
    <property type="molecule type" value="Genomic_DNA"/>
</dbReference>
<organism evidence="2 4">
    <name type="scientific">Mya arenaria</name>
    <name type="common">Soft-shell clam</name>
    <dbReference type="NCBI Taxonomy" id="6604"/>
    <lineage>
        <taxon>Eukaryota</taxon>
        <taxon>Metazoa</taxon>
        <taxon>Spiralia</taxon>
        <taxon>Lophotrochozoa</taxon>
        <taxon>Mollusca</taxon>
        <taxon>Bivalvia</taxon>
        <taxon>Autobranchia</taxon>
        <taxon>Heteroconchia</taxon>
        <taxon>Euheterodonta</taxon>
        <taxon>Imparidentia</taxon>
        <taxon>Neoheterodontei</taxon>
        <taxon>Myida</taxon>
        <taxon>Myoidea</taxon>
        <taxon>Myidae</taxon>
        <taxon>Mya</taxon>
    </lineage>
</organism>
<feature type="region of interest" description="Disordered" evidence="1">
    <location>
        <begin position="57"/>
        <end position="108"/>
    </location>
</feature>
<dbReference type="EMBL" id="CP111019">
    <property type="protein sequence ID" value="WAR11731.1"/>
    <property type="molecule type" value="Genomic_DNA"/>
</dbReference>
<feature type="region of interest" description="Disordered" evidence="1">
    <location>
        <begin position="1"/>
        <end position="40"/>
    </location>
</feature>
<reference evidence="2" key="1">
    <citation type="submission" date="2022-11" db="EMBL/GenBank/DDBJ databases">
        <title>Centuries of genome instability and evolution in soft-shell clam transmissible cancer (bioRxiv).</title>
        <authorList>
            <person name="Hart S.F.M."/>
            <person name="Yonemitsu M.A."/>
            <person name="Giersch R.M."/>
            <person name="Beal B.F."/>
            <person name="Arriagada G."/>
            <person name="Davis B.W."/>
            <person name="Ostrander E.A."/>
            <person name="Goff S.P."/>
            <person name="Metzger M.J."/>
        </authorList>
    </citation>
    <scope>NUCLEOTIDE SEQUENCE</scope>
    <source>
        <strain evidence="2">MELC-2E11</strain>
        <tissue evidence="2">Siphon/mantle</tissue>
    </source>
</reference>
<evidence type="ECO:0000313" key="3">
    <source>
        <dbReference type="EMBL" id="WAR11856.1"/>
    </source>
</evidence>
<sequence>SISRSLLTEHHSRPRCRRVTWQKNKPKSQSQKSKKQKAFVVNSVKKAKTKPIATNLKKMNLQSKAKTEKADESFRSIRKELTEAAKTSSQKPKQSPKAQKLPKKDVEAVDMDIAAESFSKL</sequence>
<feature type="compositionally biased region" description="Basic and acidic residues" evidence="1">
    <location>
        <begin position="65"/>
        <end position="83"/>
    </location>
</feature>
<gene>
    <name evidence="2" type="ORF">MAR_025911</name>
    <name evidence="3" type="ORF">MAR_026036</name>
</gene>
<proteinExistence type="predicted"/>